<sequence>MVPGAQLVDVVASINCCQLQVKFPNSLAKLTFTRRNHTEILKRLRMAPIPKPTSRVLVLGAGNFGSCLADHLADSTHRVYLWARSKEVVDTFNRDRRNIKHLTDHVFPDGIEAIGPELPDAEFLQDVDVVLFAVPTQSLRKVLEQLHPRMPKGRIPLLIFVNKGIETGTQALTLEIIAESCGPAVAKVSTFISGPSFAKEIIKRQPTTVSVSSLSLLHAQRTSDLFHQPWFRCYTGVDPVGVELAGALKNVYAIATGAADGLGYENNTRAGLITRALAEMTRIGTAYGASPLTFLSLAGIGDLMLTCTSSKSRNYTVGYRLGQGEKLDDIIQTLGSVAEGVTTSQGLKPMTEELGVYSPIADAVYSVLYEGRDLKEAALQLMNEPPLREMDLPEGAGAPVEELKRKLGVDSLEPA</sequence>
<comment type="subcellular location">
    <subcellularLocation>
        <location evidence="5">Glycosome</location>
    </subcellularLocation>
</comment>
<feature type="region of interest" description="Disordered" evidence="12">
    <location>
        <begin position="388"/>
        <end position="415"/>
    </location>
</feature>
<evidence type="ECO:0000256" key="9">
    <source>
        <dbReference type="PIRSR" id="PIRSR000114-3"/>
    </source>
</evidence>
<proteinExistence type="inferred from homology"/>
<feature type="binding site" evidence="8">
    <location>
        <position position="163"/>
    </location>
    <ligand>
        <name>substrate</name>
    </ligand>
</feature>
<dbReference type="Gene3D" id="3.40.50.720">
    <property type="entry name" value="NAD(P)-binding Rossmann-like Domain"/>
    <property type="match status" value="1"/>
</dbReference>
<evidence type="ECO:0000259" key="13">
    <source>
        <dbReference type="Pfam" id="PF01210"/>
    </source>
</evidence>
<dbReference type="EMBL" id="SSOP01000221">
    <property type="protein sequence ID" value="KAB5589865.1"/>
    <property type="molecule type" value="Genomic_DNA"/>
</dbReference>
<evidence type="ECO:0000259" key="14">
    <source>
        <dbReference type="Pfam" id="PF07479"/>
    </source>
</evidence>
<dbReference type="GO" id="GO:0005829">
    <property type="term" value="C:cytosol"/>
    <property type="evidence" value="ECO:0007669"/>
    <property type="project" value="TreeGrafter"/>
</dbReference>
<evidence type="ECO:0000313" key="15">
    <source>
        <dbReference type="EMBL" id="KAB5589865.1"/>
    </source>
</evidence>
<dbReference type="HAMAP" id="MF_00394">
    <property type="entry name" value="NAD_Glyc3P_dehydrog"/>
    <property type="match status" value="1"/>
</dbReference>
<feature type="binding site" evidence="9">
    <location>
        <position position="313"/>
    </location>
    <ligand>
        <name>NAD(+)</name>
        <dbReference type="ChEBI" id="CHEBI:57540"/>
    </ligand>
</feature>
<dbReference type="SUPFAM" id="SSF48179">
    <property type="entry name" value="6-phosphogluconate dehydrogenase C-terminal domain-like"/>
    <property type="match status" value="1"/>
</dbReference>
<feature type="domain" description="Glycerol-3-phosphate dehydrogenase NAD-dependent N-terminal" evidence="13">
    <location>
        <begin position="56"/>
        <end position="213"/>
    </location>
</feature>
<keyword evidence="6" id="KW-0327">Glycosome</keyword>
<evidence type="ECO:0000256" key="10">
    <source>
        <dbReference type="RuleBase" id="RU000437"/>
    </source>
</evidence>
<reference evidence="15 16" key="1">
    <citation type="journal article" date="2019" name="Fungal Biol. Biotechnol.">
        <title>Draft genome sequence of fastidious pathogen Ceratobasidium theobromae, which causes vascular-streak dieback in Theobroma cacao.</title>
        <authorList>
            <person name="Ali S.S."/>
            <person name="Asman A."/>
            <person name="Shao J."/>
            <person name="Firmansyah A.P."/>
            <person name="Susilo A.W."/>
            <person name="Rosmana A."/>
            <person name="McMahon P."/>
            <person name="Junaid M."/>
            <person name="Guest D."/>
            <person name="Kheng T.Y."/>
            <person name="Meinhardt L.W."/>
            <person name="Bailey B.A."/>
        </authorList>
    </citation>
    <scope>NUCLEOTIDE SEQUENCE [LARGE SCALE GENOMIC DNA]</scope>
    <source>
        <strain evidence="15 16">CT2</strain>
    </source>
</reference>
<dbReference type="OrthoDB" id="10263760at2759"/>
<dbReference type="GO" id="GO:0051287">
    <property type="term" value="F:NAD binding"/>
    <property type="evidence" value="ECO:0007669"/>
    <property type="project" value="UniProtKB-UniRule"/>
</dbReference>
<dbReference type="GO" id="GO:0020015">
    <property type="term" value="C:glycosome"/>
    <property type="evidence" value="ECO:0007669"/>
    <property type="project" value="UniProtKB-SubCell"/>
</dbReference>
<keyword evidence="3 9" id="KW-0520">NAD</keyword>
<dbReference type="PROSITE" id="PS00957">
    <property type="entry name" value="NAD_G3PDH"/>
    <property type="match status" value="1"/>
</dbReference>
<dbReference type="NCBIfam" id="NF000940">
    <property type="entry name" value="PRK00094.1-2"/>
    <property type="match status" value="1"/>
</dbReference>
<evidence type="ECO:0000256" key="6">
    <source>
        <dbReference type="ARBA" id="ARBA00084116"/>
    </source>
</evidence>
<dbReference type="InterPro" id="IPR036291">
    <property type="entry name" value="NAD(P)-bd_dom_sf"/>
</dbReference>
<dbReference type="InterPro" id="IPR006168">
    <property type="entry name" value="G3P_DH_NAD-dep"/>
</dbReference>
<dbReference type="SUPFAM" id="SSF51735">
    <property type="entry name" value="NAD(P)-binding Rossmann-fold domains"/>
    <property type="match status" value="1"/>
</dbReference>
<evidence type="ECO:0000256" key="5">
    <source>
        <dbReference type="ARBA" id="ARBA00060503"/>
    </source>
</evidence>
<dbReference type="FunFam" id="3.40.50.720:FF:000019">
    <property type="entry name" value="Glycerol-3-phosphate dehydrogenase [NAD(P)+]"/>
    <property type="match status" value="1"/>
</dbReference>
<dbReference type="FunFam" id="1.10.1040.10:FF:000001">
    <property type="entry name" value="Glycerol-3-phosphate dehydrogenase [NAD(P)+]"/>
    <property type="match status" value="1"/>
</dbReference>
<dbReference type="PANTHER" id="PTHR11728:SF1">
    <property type="entry name" value="GLYCEROL-3-PHOSPHATE DEHYDROGENASE [NAD(+)] 2, CHLOROPLASTIC"/>
    <property type="match status" value="1"/>
</dbReference>
<dbReference type="PIRSF" id="PIRSF000114">
    <property type="entry name" value="Glycerol-3-P_dh"/>
    <property type="match status" value="1"/>
</dbReference>
<evidence type="ECO:0000256" key="12">
    <source>
        <dbReference type="SAM" id="MobiDB-lite"/>
    </source>
</evidence>
<dbReference type="EC" id="1.1.1.8" evidence="11"/>
<evidence type="ECO:0000256" key="11">
    <source>
        <dbReference type="RuleBase" id="RU361243"/>
    </source>
</evidence>
<comment type="similarity">
    <text evidence="1 10">Belongs to the NAD-dependent glycerol-3-phosphate dehydrogenase family.</text>
</comment>
<comment type="catalytic activity">
    <reaction evidence="4 11">
        <text>sn-glycerol 3-phosphate + NAD(+) = dihydroxyacetone phosphate + NADH + H(+)</text>
        <dbReference type="Rhea" id="RHEA:11092"/>
        <dbReference type="ChEBI" id="CHEBI:15378"/>
        <dbReference type="ChEBI" id="CHEBI:57540"/>
        <dbReference type="ChEBI" id="CHEBI:57597"/>
        <dbReference type="ChEBI" id="CHEBI:57642"/>
        <dbReference type="ChEBI" id="CHEBI:57945"/>
        <dbReference type="EC" id="1.1.1.8"/>
    </reaction>
</comment>
<evidence type="ECO:0000256" key="2">
    <source>
        <dbReference type="ARBA" id="ARBA00023002"/>
    </source>
</evidence>
<dbReference type="PRINTS" id="PR00077">
    <property type="entry name" value="GPDHDRGNASE"/>
</dbReference>
<evidence type="ECO:0000256" key="4">
    <source>
        <dbReference type="ARBA" id="ARBA00048683"/>
    </source>
</evidence>
<dbReference type="Pfam" id="PF07479">
    <property type="entry name" value="NAD_Gly3P_dh_C"/>
    <property type="match status" value="1"/>
</dbReference>
<name>A0A5N5QDP0_9AGAM</name>
<accession>A0A5N5QDP0</accession>
<feature type="binding site" evidence="8">
    <location>
        <begin position="313"/>
        <end position="314"/>
    </location>
    <ligand>
        <name>substrate</name>
    </ligand>
</feature>
<dbReference type="Gene3D" id="1.10.1040.10">
    <property type="entry name" value="N-(1-d-carboxylethyl)-l-norvaline Dehydrogenase, domain 2"/>
    <property type="match status" value="1"/>
</dbReference>
<evidence type="ECO:0000313" key="16">
    <source>
        <dbReference type="Proteomes" id="UP000383932"/>
    </source>
</evidence>
<evidence type="ECO:0000256" key="8">
    <source>
        <dbReference type="PIRSR" id="PIRSR000114-2"/>
    </source>
</evidence>
<dbReference type="Proteomes" id="UP000383932">
    <property type="component" value="Unassembled WGS sequence"/>
</dbReference>
<feature type="binding site" evidence="9">
    <location>
        <position position="198"/>
    </location>
    <ligand>
        <name>NAD(+)</name>
        <dbReference type="ChEBI" id="CHEBI:57540"/>
    </ligand>
</feature>
<keyword evidence="2 10" id="KW-0560">Oxidoreductase</keyword>
<dbReference type="GO" id="GO:0141152">
    <property type="term" value="F:glycerol-3-phosphate dehydrogenase (NAD+) activity"/>
    <property type="evidence" value="ECO:0007669"/>
    <property type="project" value="UniProtKB-UniRule"/>
</dbReference>
<feature type="active site" description="Proton acceptor" evidence="7">
    <location>
        <position position="249"/>
    </location>
</feature>
<dbReference type="InterPro" id="IPR011128">
    <property type="entry name" value="G3P_DH_NAD-dep_N"/>
</dbReference>
<dbReference type="Pfam" id="PF01210">
    <property type="entry name" value="NAD_Gly3P_dh_N"/>
    <property type="match status" value="1"/>
</dbReference>
<comment type="caution">
    <text evidence="15">The sequence shown here is derived from an EMBL/GenBank/DDBJ whole genome shotgun (WGS) entry which is preliminary data.</text>
</comment>
<evidence type="ECO:0000256" key="3">
    <source>
        <dbReference type="ARBA" id="ARBA00023027"/>
    </source>
</evidence>
<feature type="domain" description="Glycerol-3-phosphate dehydrogenase NAD-dependent C-terminal" evidence="14">
    <location>
        <begin position="238"/>
        <end position="377"/>
    </location>
</feature>
<feature type="binding site" evidence="9">
    <location>
        <begin position="60"/>
        <end position="65"/>
    </location>
    <ligand>
        <name>NAD(+)</name>
        <dbReference type="ChEBI" id="CHEBI:57540"/>
    </ligand>
</feature>
<dbReference type="GO" id="GO:0005975">
    <property type="term" value="P:carbohydrate metabolic process"/>
    <property type="evidence" value="ECO:0007669"/>
    <property type="project" value="InterPro"/>
</dbReference>
<dbReference type="PANTHER" id="PTHR11728">
    <property type="entry name" value="GLYCEROL-3-PHOSPHATE DEHYDROGENASE"/>
    <property type="match status" value="1"/>
</dbReference>
<gene>
    <name evidence="15" type="ORF">CTheo_6685</name>
</gene>
<evidence type="ECO:0000256" key="7">
    <source>
        <dbReference type="PIRSR" id="PIRSR000114-1"/>
    </source>
</evidence>
<evidence type="ECO:0000256" key="1">
    <source>
        <dbReference type="ARBA" id="ARBA00011009"/>
    </source>
</evidence>
<organism evidence="15 16">
    <name type="scientific">Ceratobasidium theobromae</name>
    <dbReference type="NCBI Taxonomy" id="1582974"/>
    <lineage>
        <taxon>Eukaryota</taxon>
        <taxon>Fungi</taxon>
        <taxon>Dikarya</taxon>
        <taxon>Basidiomycota</taxon>
        <taxon>Agaricomycotina</taxon>
        <taxon>Agaricomycetes</taxon>
        <taxon>Cantharellales</taxon>
        <taxon>Ceratobasidiaceae</taxon>
        <taxon>Ceratobasidium</taxon>
    </lineage>
</organism>
<dbReference type="GO" id="GO:0046168">
    <property type="term" value="P:glycerol-3-phosphate catabolic process"/>
    <property type="evidence" value="ECO:0007669"/>
    <property type="project" value="UniProtKB-UniRule"/>
</dbReference>
<keyword evidence="16" id="KW-1185">Reference proteome</keyword>
<dbReference type="InterPro" id="IPR013328">
    <property type="entry name" value="6PGD_dom2"/>
</dbReference>
<dbReference type="InterPro" id="IPR008927">
    <property type="entry name" value="6-PGluconate_DH-like_C_sf"/>
</dbReference>
<dbReference type="NCBIfam" id="NF000942">
    <property type="entry name" value="PRK00094.1-4"/>
    <property type="match status" value="1"/>
</dbReference>
<protein>
    <recommendedName>
        <fullName evidence="11">Glycerol-3-phosphate dehydrogenase [NAD(+)]</fullName>
        <ecNumber evidence="11">1.1.1.8</ecNumber>
    </recommendedName>
</protein>
<dbReference type="AlphaFoldDB" id="A0A5N5QDP0"/>
<dbReference type="InterPro" id="IPR006109">
    <property type="entry name" value="G3P_DH_NAD-dep_C"/>
</dbReference>